<accession>A0A2A5RPP1</accession>
<dbReference type="GO" id="GO:0003677">
    <property type="term" value="F:DNA binding"/>
    <property type="evidence" value="ECO:0007669"/>
    <property type="project" value="UniProtKB-KW"/>
</dbReference>
<evidence type="ECO:0000256" key="3">
    <source>
        <dbReference type="ARBA" id="ARBA00023163"/>
    </source>
</evidence>
<dbReference type="Proteomes" id="UP000218181">
    <property type="component" value="Unassembled WGS sequence"/>
</dbReference>
<evidence type="ECO:0000256" key="2">
    <source>
        <dbReference type="ARBA" id="ARBA00023125"/>
    </source>
</evidence>
<evidence type="ECO:0000313" key="7">
    <source>
        <dbReference type="Proteomes" id="UP000218181"/>
    </source>
</evidence>
<dbReference type="PANTHER" id="PTHR30514:SF21">
    <property type="entry name" value="RPIR-FAMILY TRANSCRIPTIONAL REGULATOR"/>
    <property type="match status" value="1"/>
</dbReference>
<dbReference type="InterPro" id="IPR001347">
    <property type="entry name" value="SIS_dom"/>
</dbReference>
<evidence type="ECO:0000256" key="1">
    <source>
        <dbReference type="ARBA" id="ARBA00023015"/>
    </source>
</evidence>
<organism evidence="6 7">
    <name type="scientific">Lactococcus fujiensis JCM 16395</name>
    <dbReference type="NCBI Taxonomy" id="1291764"/>
    <lineage>
        <taxon>Bacteria</taxon>
        <taxon>Bacillati</taxon>
        <taxon>Bacillota</taxon>
        <taxon>Bacilli</taxon>
        <taxon>Lactobacillales</taxon>
        <taxon>Streptococcaceae</taxon>
        <taxon>Lactococcus</taxon>
    </lineage>
</organism>
<dbReference type="InterPro" id="IPR046348">
    <property type="entry name" value="SIS_dom_sf"/>
</dbReference>
<dbReference type="SUPFAM" id="SSF46689">
    <property type="entry name" value="Homeodomain-like"/>
    <property type="match status" value="1"/>
</dbReference>
<feature type="domain" description="SIS" evidence="5">
    <location>
        <begin position="103"/>
        <end position="241"/>
    </location>
</feature>
<dbReference type="EMBL" id="JXJU01000001">
    <property type="protein sequence ID" value="PCS01392.1"/>
    <property type="molecule type" value="Genomic_DNA"/>
</dbReference>
<dbReference type="STRING" id="1291764.GCA_001311235_00371"/>
<keyword evidence="2" id="KW-0238">DNA-binding</keyword>
<evidence type="ECO:0000313" key="6">
    <source>
        <dbReference type="EMBL" id="PCS01392.1"/>
    </source>
</evidence>
<dbReference type="GO" id="GO:0097367">
    <property type="term" value="F:carbohydrate derivative binding"/>
    <property type="evidence" value="ECO:0007669"/>
    <property type="project" value="InterPro"/>
</dbReference>
<keyword evidence="7" id="KW-1185">Reference proteome</keyword>
<dbReference type="Gene3D" id="1.10.10.10">
    <property type="entry name" value="Winged helix-like DNA-binding domain superfamily/Winged helix DNA-binding domain"/>
    <property type="match status" value="1"/>
</dbReference>
<evidence type="ECO:0000259" key="5">
    <source>
        <dbReference type="PROSITE" id="PS51464"/>
    </source>
</evidence>
<dbReference type="InterPro" id="IPR036388">
    <property type="entry name" value="WH-like_DNA-bd_sf"/>
</dbReference>
<evidence type="ECO:0000259" key="4">
    <source>
        <dbReference type="PROSITE" id="PS51071"/>
    </source>
</evidence>
<keyword evidence="3" id="KW-0804">Transcription</keyword>
<dbReference type="Gene3D" id="3.40.50.10490">
    <property type="entry name" value="Glucose-6-phosphate isomerase like protein, domain 1"/>
    <property type="match status" value="1"/>
</dbReference>
<dbReference type="RefSeq" id="WP_096816866.1">
    <property type="nucleotide sequence ID" value="NZ_JXJU01000001.1"/>
</dbReference>
<dbReference type="InterPro" id="IPR000281">
    <property type="entry name" value="HTH_RpiR"/>
</dbReference>
<sequence>MTNQKLSNAESYTWQIIQEHYKQVPKLSISEIADLAHVSISTVNRTVKKKGYAGYADFRYSLEKKELPQIQGFSSEVLVAISKNEEELLYTIHGISAESIENAVQLIDSASEILLFAQGLSANAAKEMMKKLQLFHKKVNLYSESAEMLYYANFTNAKSLVIVLSLSGETDEIIKALKAAKQKHAVAIGLTVSSNSRLARLADVSLVGYKSPLEVNYFDLDVHSRLPLYILVRVLFDAFSIFQKRK</sequence>
<keyword evidence="1" id="KW-0805">Transcription regulation</keyword>
<dbReference type="InterPro" id="IPR035472">
    <property type="entry name" value="RpiR-like_SIS"/>
</dbReference>
<dbReference type="GO" id="GO:1901135">
    <property type="term" value="P:carbohydrate derivative metabolic process"/>
    <property type="evidence" value="ECO:0007669"/>
    <property type="project" value="InterPro"/>
</dbReference>
<dbReference type="Pfam" id="PF01380">
    <property type="entry name" value="SIS"/>
    <property type="match status" value="1"/>
</dbReference>
<dbReference type="InterPro" id="IPR047640">
    <property type="entry name" value="RpiR-like"/>
</dbReference>
<dbReference type="Pfam" id="PF01418">
    <property type="entry name" value="HTH_6"/>
    <property type="match status" value="1"/>
</dbReference>
<dbReference type="AlphaFoldDB" id="A0A2A5RPP1"/>
<dbReference type="GO" id="GO:0003700">
    <property type="term" value="F:DNA-binding transcription factor activity"/>
    <property type="evidence" value="ECO:0007669"/>
    <property type="project" value="InterPro"/>
</dbReference>
<name>A0A2A5RPP1_9LACT</name>
<feature type="domain" description="HTH rpiR-type" evidence="4">
    <location>
        <begin position="1"/>
        <end position="69"/>
    </location>
</feature>
<dbReference type="OrthoDB" id="2367514at2"/>
<protein>
    <submittedName>
        <fullName evidence="6">Transcriptional regulator</fullName>
    </submittedName>
</protein>
<comment type="caution">
    <text evidence="6">The sequence shown here is derived from an EMBL/GenBank/DDBJ whole genome shotgun (WGS) entry which is preliminary data.</text>
</comment>
<reference evidence="6 7" key="1">
    <citation type="submission" date="2014-12" db="EMBL/GenBank/DDBJ databases">
        <title>Draft genome sequences of 10 type strains of Lactococcus.</title>
        <authorList>
            <person name="Sun Z."/>
            <person name="Zhong Z."/>
            <person name="Liu W."/>
            <person name="Zhang W."/>
            <person name="Zhang H."/>
        </authorList>
    </citation>
    <scope>NUCLEOTIDE SEQUENCE [LARGE SCALE GENOMIC DNA]</scope>
    <source>
        <strain evidence="6 7">JCM 16395</strain>
    </source>
</reference>
<dbReference type="InterPro" id="IPR009057">
    <property type="entry name" value="Homeodomain-like_sf"/>
</dbReference>
<gene>
    <name evidence="6" type="ORF">RT41_GL000156</name>
</gene>
<dbReference type="CDD" id="cd05013">
    <property type="entry name" value="SIS_RpiR"/>
    <property type="match status" value="1"/>
</dbReference>
<dbReference type="SUPFAM" id="SSF53697">
    <property type="entry name" value="SIS domain"/>
    <property type="match status" value="1"/>
</dbReference>
<dbReference type="PROSITE" id="PS51464">
    <property type="entry name" value="SIS"/>
    <property type="match status" value="1"/>
</dbReference>
<dbReference type="PROSITE" id="PS51071">
    <property type="entry name" value="HTH_RPIR"/>
    <property type="match status" value="1"/>
</dbReference>
<dbReference type="PANTHER" id="PTHR30514">
    <property type="entry name" value="GLUCOKINASE"/>
    <property type="match status" value="1"/>
</dbReference>
<proteinExistence type="predicted"/>